<organism evidence="2 3">
    <name type="scientific">Hymenobacter rubripertinctus</name>
    <dbReference type="NCBI Taxonomy" id="2029981"/>
    <lineage>
        <taxon>Bacteria</taxon>
        <taxon>Pseudomonadati</taxon>
        <taxon>Bacteroidota</taxon>
        <taxon>Cytophagia</taxon>
        <taxon>Cytophagales</taxon>
        <taxon>Hymenobacteraceae</taxon>
        <taxon>Hymenobacter</taxon>
    </lineage>
</organism>
<keyword evidence="2" id="KW-0121">Carboxypeptidase</keyword>
<feature type="chain" id="PRO_5019393862" evidence="1">
    <location>
        <begin position="25"/>
        <end position="155"/>
    </location>
</feature>
<keyword evidence="2" id="KW-0645">Protease</keyword>
<protein>
    <submittedName>
        <fullName evidence="2">Carboxypeptidase regulatory-like domain-containing protein</fullName>
    </submittedName>
</protein>
<feature type="signal peptide" evidence="1">
    <location>
        <begin position="1"/>
        <end position="24"/>
    </location>
</feature>
<reference evidence="2 3" key="1">
    <citation type="submission" date="2019-01" db="EMBL/GenBank/DDBJ databases">
        <title>Hymenobacter humicola sp. nov., isolated from soils in Antarctica.</title>
        <authorList>
            <person name="Sedlacek I."/>
            <person name="Holochova P."/>
            <person name="Kralova S."/>
            <person name="Pantucek R."/>
            <person name="Stankova E."/>
            <person name="Vrbovska V."/>
            <person name="Kristofova L."/>
            <person name="Svec P."/>
            <person name="Busse H.-J."/>
        </authorList>
    </citation>
    <scope>NUCLEOTIDE SEQUENCE [LARGE SCALE GENOMIC DNA]</scope>
    <source>
        <strain evidence="2 3">CCM 8852</strain>
    </source>
</reference>
<evidence type="ECO:0000256" key="1">
    <source>
        <dbReference type="SAM" id="SignalP"/>
    </source>
</evidence>
<dbReference type="Gene3D" id="2.60.40.1120">
    <property type="entry name" value="Carboxypeptidase-like, regulatory domain"/>
    <property type="match status" value="1"/>
</dbReference>
<comment type="caution">
    <text evidence="2">The sequence shown here is derived from an EMBL/GenBank/DDBJ whole genome shotgun (WGS) entry which is preliminary data.</text>
</comment>
<dbReference type="GO" id="GO:0004180">
    <property type="term" value="F:carboxypeptidase activity"/>
    <property type="evidence" value="ECO:0007669"/>
    <property type="project" value="UniProtKB-KW"/>
</dbReference>
<evidence type="ECO:0000313" key="3">
    <source>
        <dbReference type="Proteomes" id="UP000284250"/>
    </source>
</evidence>
<keyword evidence="3" id="KW-1185">Reference proteome</keyword>
<keyword evidence="2" id="KW-0378">Hydrolase</keyword>
<dbReference type="Pfam" id="PF13620">
    <property type="entry name" value="CarboxypepD_reg"/>
    <property type="match status" value="1"/>
</dbReference>
<sequence>MKTFPAFRTLLASAVLLTAATLPAAATGPAGPSGTVSGRLFDGQTQEPIPHSYVVVLRAADGRFVKSGQTDAQGRFRVTGLPLGSYTVRTTILGYHGLGTVVALRPTRSQLALGTVVMVPVDMPLAARANKHAWARRNAPVAELAPVRPLVRVRS</sequence>
<keyword evidence="1" id="KW-0732">Signal</keyword>
<gene>
    <name evidence="2" type="ORF">D0T11_11200</name>
</gene>
<name>A0A418QX60_9BACT</name>
<dbReference type="RefSeq" id="WP_119655885.1">
    <property type="nucleotide sequence ID" value="NZ_JBHUOI010000010.1"/>
</dbReference>
<accession>A0A418QX60</accession>
<dbReference type="EMBL" id="QYCN01000015">
    <property type="protein sequence ID" value="RIY09741.1"/>
    <property type="molecule type" value="Genomic_DNA"/>
</dbReference>
<evidence type="ECO:0000313" key="2">
    <source>
        <dbReference type="EMBL" id="RIY09741.1"/>
    </source>
</evidence>
<dbReference type="SUPFAM" id="SSF49478">
    <property type="entry name" value="Cna protein B-type domain"/>
    <property type="match status" value="1"/>
</dbReference>
<dbReference type="Proteomes" id="UP000284250">
    <property type="component" value="Unassembled WGS sequence"/>
</dbReference>
<dbReference type="AlphaFoldDB" id="A0A418QX60"/>
<dbReference type="OrthoDB" id="881540at2"/>
<proteinExistence type="predicted"/>